<keyword evidence="3" id="KW-1185">Reference proteome</keyword>
<dbReference type="InterPro" id="IPR000073">
    <property type="entry name" value="AB_hydrolase_1"/>
</dbReference>
<accession>A0ABY7KR00</accession>
<feature type="domain" description="AB hydrolase-1" evidence="1">
    <location>
        <begin position="273"/>
        <end position="386"/>
    </location>
</feature>
<dbReference type="SUPFAM" id="SSF53474">
    <property type="entry name" value="alpha/beta-Hydrolases"/>
    <property type="match status" value="1"/>
</dbReference>
<proteinExistence type="predicted"/>
<dbReference type="EMBL" id="CP114413">
    <property type="protein sequence ID" value="WAZ26015.1"/>
    <property type="molecule type" value="Genomic_DNA"/>
</dbReference>
<dbReference type="InterPro" id="IPR029058">
    <property type="entry name" value="AB_hydrolase_fold"/>
</dbReference>
<reference evidence="2" key="1">
    <citation type="submission" date="2022-12" db="EMBL/GenBank/DDBJ databases">
        <authorList>
            <person name="Ruckert C."/>
            <person name="Busche T."/>
            <person name="Kalinowski J."/>
            <person name="Wittmann C."/>
        </authorList>
    </citation>
    <scope>NUCLEOTIDE SEQUENCE</scope>
    <source>
        <strain evidence="2">DSM 40467</strain>
    </source>
</reference>
<evidence type="ECO:0000313" key="3">
    <source>
        <dbReference type="Proteomes" id="UP001164439"/>
    </source>
</evidence>
<dbReference type="Proteomes" id="UP001164439">
    <property type="component" value="Chromosome"/>
</dbReference>
<dbReference type="Gene3D" id="3.40.50.1820">
    <property type="entry name" value="alpha/beta hydrolase"/>
    <property type="match status" value="1"/>
</dbReference>
<sequence>MRFVFVHGTGVRRERFDELFRQVEAGLLMRFPEAEVEPCYWGTEFGATLHAGGASVPGLRPLAAADVEDDPETAEWLLLLTDPLCELRVLAELGGGSGEDDEDDGAEVFRLPGLRSAGEAVRDCLGELPRDLDPGDELAVLLRETGLADGYRYALDTVADSDEFHDAVLAAEDDATAAELVRLTGRAVVAVLLSEARDTTLCTGDERDKLVDVLGDRLGGIGRGVLTRTAGVLFKLAQRLTPQSVLDGKRGEVTSDKASEIGDILRYQARGEHLRAHLEKVIGRSPEPPVLIGHSLGGIALVDTLALAARRQPPLPVRLLVTVGSQAPFLHELGALAGLEPGAALPSGFPPWLNIYDRRDLLSYLAEPVFPDDARVTDHEVRSRQPFPLSHSAYWRLQPVFERIAQALR</sequence>
<dbReference type="GO" id="GO:0016787">
    <property type="term" value="F:hydrolase activity"/>
    <property type="evidence" value="ECO:0007669"/>
    <property type="project" value="UniProtKB-KW"/>
</dbReference>
<keyword evidence="2" id="KW-0378">Hydrolase</keyword>
<dbReference type="RefSeq" id="WP_269663499.1">
    <property type="nucleotide sequence ID" value="NZ_CP114413.1"/>
</dbReference>
<evidence type="ECO:0000313" key="2">
    <source>
        <dbReference type="EMBL" id="WAZ26015.1"/>
    </source>
</evidence>
<gene>
    <name evidence="2" type="ORF">STRCI_007556</name>
</gene>
<evidence type="ECO:0000259" key="1">
    <source>
        <dbReference type="Pfam" id="PF12697"/>
    </source>
</evidence>
<dbReference type="Pfam" id="PF12697">
    <property type="entry name" value="Abhydrolase_6"/>
    <property type="match status" value="1"/>
</dbReference>
<organism evidence="2 3">
    <name type="scientific">Streptomyces cinnabarinus</name>
    <dbReference type="NCBI Taxonomy" id="67287"/>
    <lineage>
        <taxon>Bacteria</taxon>
        <taxon>Bacillati</taxon>
        <taxon>Actinomycetota</taxon>
        <taxon>Actinomycetes</taxon>
        <taxon>Kitasatosporales</taxon>
        <taxon>Streptomycetaceae</taxon>
        <taxon>Streptomyces</taxon>
    </lineage>
</organism>
<protein>
    <submittedName>
        <fullName evidence="2">Alpha/beta hydrolase</fullName>
    </submittedName>
</protein>
<name>A0ABY7KR00_9ACTN</name>